<evidence type="ECO:0000259" key="1">
    <source>
        <dbReference type="Pfam" id="PF06114"/>
    </source>
</evidence>
<dbReference type="GO" id="GO:0003677">
    <property type="term" value="F:DNA binding"/>
    <property type="evidence" value="ECO:0007669"/>
    <property type="project" value="UniProtKB-KW"/>
</dbReference>
<dbReference type="PANTHER" id="PTHR43236">
    <property type="entry name" value="ANTITOXIN HIGA1"/>
    <property type="match status" value="1"/>
</dbReference>
<dbReference type="InterPro" id="IPR052345">
    <property type="entry name" value="Rad_response_metalloprotease"/>
</dbReference>
<evidence type="ECO:0000313" key="3">
    <source>
        <dbReference type="Proteomes" id="UP000215771"/>
    </source>
</evidence>
<gene>
    <name evidence="2" type="ORF">CIG21_03115</name>
</gene>
<reference evidence="2 3" key="1">
    <citation type="submission" date="2017-08" db="EMBL/GenBank/DDBJ databases">
        <authorList>
            <person name="de Groot N.N."/>
        </authorList>
    </citation>
    <scope>NUCLEOTIDE SEQUENCE [LARGE SCALE GENOMIC DNA]</scope>
    <source>
        <strain evidence="2 3">NBT06-6</strain>
    </source>
</reference>
<accession>A0A269PEV8</accession>
<proteinExistence type="predicted"/>
<dbReference type="InterPro" id="IPR010359">
    <property type="entry name" value="IrrE_HExxH"/>
</dbReference>
<organism evidence="2 3">
    <name type="scientific">Corynebacterium hadale</name>
    <dbReference type="NCBI Taxonomy" id="2026255"/>
    <lineage>
        <taxon>Bacteria</taxon>
        <taxon>Bacillati</taxon>
        <taxon>Actinomycetota</taxon>
        <taxon>Actinomycetes</taxon>
        <taxon>Mycobacteriales</taxon>
        <taxon>Corynebacteriaceae</taxon>
        <taxon>Corynebacterium</taxon>
    </lineage>
</organism>
<dbReference type="Pfam" id="PF06114">
    <property type="entry name" value="Peptidase_M78"/>
    <property type="match status" value="1"/>
</dbReference>
<dbReference type="Proteomes" id="UP000215771">
    <property type="component" value="Unassembled WGS sequence"/>
</dbReference>
<sequence>MVVRVDVAPEVLRWAVRRSGWDEDTTVRRAPKLDLWLSQEERPTLKQLKKFANATHTPLGLLFLPEPPVEAIPIPDMRTLGNFGVQQPSADLLDTIYQCQQRQDWYREHALMNDFDEVSFVGAATLNSPVEKVASQIRNALDFGLDARATFPNWEQALRQLIDRIEGVGVLVMVSGVVGSDPHRRLDPSEFRGFALADSLAPLIFVNGADTKAAQIFTLIHELAHIWLGGSALSEAAMTAKDGPKAELWCNQVAAEVLVPMHALVEEFQGVANVEELERLARTYRVSTLVILKRLYDAKVLPWNEYTKAYEVEKRRVMSFFDTRRSDGGGNYYYTQPLRLSRSFSRAVIASALEGSTAYRDAYQLLGTKKHATFENLAEELGVA</sequence>
<dbReference type="EMBL" id="NQMQ01000007">
    <property type="protein sequence ID" value="PAJ70689.1"/>
    <property type="molecule type" value="Genomic_DNA"/>
</dbReference>
<comment type="caution">
    <text evidence="2">The sequence shown here is derived from an EMBL/GenBank/DDBJ whole genome shotgun (WGS) entry which is preliminary data.</text>
</comment>
<evidence type="ECO:0000313" key="2">
    <source>
        <dbReference type="EMBL" id="PAJ70689.1"/>
    </source>
</evidence>
<protein>
    <submittedName>
        <fullName evidence="2">DNA-binding protein</fullName>
    </submittedName>
</protein>
<dbReference type="PANTHER" id="PTHR43236:SF2">
    <property type="entry name" value="BLL0069 PROTEIN"/>
    <property type="match status" value="1"/>
</dbReference>
<keyword evidence="2" id="KW-0238">DNA-binding</keyword>
<dbReference type="Gene3D" id="1.10.10.2910">
    <property type="match status" value="1"/>
</dbReference>
<name>A0A269PEV8_9CORY</name>
<feature type="domain" description="IrrE N-terminal-like" evidence="1">
    <location>
        <begin position="190"/>
        <end position="295"/>
    </location>
</feature>
<dbReference type="AlphaFoldDB" id="A0A269PEV8"/>